<feature type="domain" description="N-acetyltransferase" evidence="1">
    <location>
        <begin position="9"/>
        <end position="174"/>
    </location>
</feature>
<dbReference type="EMBL" id="JAAWWL010000002">
    <property type="protein sequence ID" value="NKI32579.1"/>
    <property type="molecule type" value="Genomic_DNA"/>
</dbReference>
<dbReference type="PANTHER" id="PTHR43415:SF3">
    <property type="entry name" value="GNAT-FAMILY ACETYLTRANSFERASE"/>
    <property type="match status" value="1"/>
</dbReference>
<dbReference type="CDD" id="cd04301">
    <property type="entry name" value="NAT_SF"/>
    <property type="match status" value="1"/>
</dbReference>
<dbReference type="Proteomes" id="UP000718451">
    <property type="component" value="Unassembled WGS sequence"/>
</dbReference>
<dbReference type="InterPro" id="IPR016181">
    <property type="entry name" value="Acyl_CoA_acyltransferase"/>
</dbReference>
<keyword evidence="3" id="KW-1185">Reference proteome</keyword>
<name>A0ABX1GSI0_9FLAO</name>
<comment type="caution">
    <text evidence="2">The sequence shown here is derived from an EMBL/GenBank/DDBJ whole genome shotgun (WGS) entry which is preliminary data.</text>
</comment>
<organism evidence="2 3">
    <name type="scientific">Croceivirga thetidis</name>
    <dbReference type="NCBI Taxonomy" id="2721623"/>
    <lineage>
        <taxon>Bacteria</taxon>
        <taxon>Pseudomonadati</taxon>
        <taxon>Bacteroidota</taxon>
        <taxon>Flavobacteriia</taxon>
        <taxon>Flavobacteriales</taxon>
        <taxon>Flavobacteriaceae</taxon>
        <taxon>Croceivirga</taxon>
    </lineage>
</organism>
<dbReference type="PROSITE" id="PS51186">
    <property type="entry name" value="GNAT"/>
    <property type="match status" value="1"/>
</dbReference>
<evidence type="ECO:0000259" key="1">
    <source>
        <dbReference type="PROSITE" id="PS51186"/>
    </source>
</evidence>
<dbReference type="RefSeq" id="WP_168552769.1">
    <property type="nucleotide sequence ID" value="NZ_JAAWWL010000002.1"/>
</dbReference>
<dbReference type="PANTHER" id="PTHR43415">
    <property type="entry name" value="SPERMIDINE N(1)-ACETYLTRANSFERASE"/>
    <property type="match status" value="1"/>
</dbReference>
<dbReference type="InterPro" id="IPR000182">
    <property type="entry name" value="GNAT_dom"/>
</dbReference>
<dbReference type="SUPFAM" id="SSF55729">
    <property type="entry name" value="Acyl-CoA N-acyltransferases (Nat)"/>
    <property type="match status" value="1"/>
</dbReference>
<dbReference type="Pfam" id="PF13302">
    <property type="entry name" value="Acetyltransf_3"/>
    <property type="match status" value="1"/>
</dbReference>
<sequence>MVNLNGQKIFLRALEPADLDFLYKIENDTAIWEISGTQKPYSKSTLKKYLKNAHLDIYEIKQLRLCICKKTGESVGFIDLFDFDPNNKRVGVGLIVADEEHRNKGFGKEALGLICEFALGHLDVHQVYANILEENKASIHLFESEGFARVGTKKDWIRAGSGFKNEILYQKIKK</sequence>
<gene>
    <name evidence="2" type="ORF">HCU67_11545</name>
</gene>
<evidence type="ECO:0000313" key="3">
    <source>
        <dbReference type="Proteomes" id="UP000718451"/>
    </source>
</evidence>
<evidence type="ECO:0000313" key="2">
    <source>
        <dbReference type="EMBL" id="NKI32579.1"/>
    </source>
</evidence>
<protein>
    <submittedName>
        <fullName evidence="2">GNAT family N-acetyltransferase</fullName>
    </submittedName>
</protein>
<proteinExistence type="predicted"/>
<reference evidence="2 3" key="1">
    <citation type="submission" date="2020-04" db="EMBL/GenBank/DDBJ databases">
        <authorList>
            <person name="Yoon J."/>
        </authorList>
    </citation>
    <scope>NUCLEOTIDE SEQUENCE [LARGE SCALE GENOMIC DNA]</scope>
    <source>
        <strain evidence="2 3">DJ-13</strain>
    </source>
</reference>
<accession>A0ABX1GSI0</accession>
<dbReference type="Gene3D" id="3.40.630.30">
    <property type="match status" value="1"/>
</dbReference>